<feature type="compositionally biased region" description="Polar residues" evidence="1">
    <location>
        <begin position="95"/>
        <end position="117"/>
    </location>
</feature>
<feature type="region of interest" description="Disordered" evidence="1">
    <location>
        <begin position="74"/>
        <end position="119"/>
    </location>
</feature>
<evidence type="ECO:0000313" key="3">
    <source>
        <dbReference type="Proteomes" id="UP000189513"/>
    </source>
</evidence>
<reference evidence="3" key="1">
    <citation type="journal article" date="2017" name="Genome Announc.">
        <title>Genome sequences of Cyberlindnera fabianii 65, Pichia kudriavzevii 129, and Saccharomyces cerevisiae 131 isolated from fermented masau fruits in Zimbabwe.</title>
        <authorList>
            <person name="van Rijswijck I.M.H."/>
            <person name="Derks M.F.L."/>
            <person name="Abee T."/>
            <person name="de Ridder D."/>
            <person name="Smid E.J."/>
        </authorList>
    </citation>
    <scope>NUCLEOTIDE SEQUENCE [LARGE SCALE GENOMIC DNA]</scope>
    <source>
        <strain evidence="3">65</strain>
    </source>
</reference>
<gene>
    <name evidence="2" type="ORF">BON22_1117</name>
</gene>
<keyword evidence="3" id="KW-1185">Reference proteome</keyword>
<dbReference type="AlphaFoldDB" id="A0A1V2LCL5"/>
<dbReference type="PANTHER" id="PTHR36826:SF1">
    <property type="entry name" value="PROTEIN ECM13"/>
    <property type="match status" value="1"/>
</dbReference>
<organism evidence="2 3">
    <name type="scientific">Cyberlindnera fabianii</name>
    <name type="common">Yeast</name>
    <name type="synonym">Hansenula fabianii</name>
    <dbReference type="NCBI Taxonomy" id="36022"/>
    <lineage>
        <taxon>Eukaryota</taxon>
        <taxon>Fungi</taxon>
        <taxon>Dikarya</taxon>
        <taxon>Ascomycota</taxon>
        <taxon>Saccharomycotina</taxon>
        <taxon>Saccharomycetes</taxon>
        <taxon>Phaffomycetales</taxon>
        <taxon>Phaffomycetaceae</taxon>
        <taxon>Cyberlindnera</taxon>
    </lineage>
</organism>
<feature type="compositionally biased region" description="Acidic residues" evidence="1">
    <location>
        <begin position="76"/>
        <end position="92"/>
    </location>
</feature>
<comment type="caution">
    <text evidence="2">The sequence shown here is derived from an EMBL/GenBank/DDBJ whole genome shotgun (WGS) entry which is preliminary data.</text>
</comment>
<dbReference type="STRING" id="36022.A0A1V2LCL5"/>
<proteinExistence type="predicted"/>
<dbReference type="Proteomes" id="UP000189513">
    <property type="component" value="Unassembled WGS sequence"/>
</dbReference>
<evidence type="ECO:0000313" key="2">
    <source>
        <dbReference type="EMBL" id="ONH69116.1"/>
    </source>
</evidence>
<protein>
    <submittedName>
        <fullName evidence="2">Protein ECM13</fullName>
    </submittedName>
</protein>
<sequence>MSSMADTYILASKARAKLTKEASRPDHDLRILVSHANMLDNLMDKIHAHRESILDGSYVAKNVSFTLPDITHVSIAEDDYDDEESEDEDDEDVLHTSQTHTPQTHNYDGSKPQTESPAVSHGDLLLENLHEESFVQTPTVLCT</sequence>
<name>A0A1V2LCL5_CYBFA</name>
<accession>A0A1V2LCL5</accession>
<evidence type="ECO:0000256" key="1">
    <source>
        <dbReference type="SAM" id="MobiDB-lite"/>
    </source>
</evidence>
<dbReference type="PANTHER" id="PTHR36826">
    <property type="entry name" value="PROTEIN ECM13"/>
    <property type="match status" value="1"/>
</dbReference>
<dbReference type="VEuPathDB" id="FungiDB:BON22_1117"/>
<dbReference type="InterPro" id="IPR037738">
    <property type="entry name" value="Ecm13-like"/>
</dbReference>
<dbReference type="EMBL" id="MPUK01000002">
    <property type="protein sequence ID" value="ONH69116.1"/>
    <property type="molecule type" value="Genomic_DNA"/>
</dbReference>